<dbReference type="GO" id="GO:0030892">
    <property type="term" value="C:mitotic cohesin complex"/>
    <property type="evidence" value="ECO:0007669"/>
    <property type="project" value="TreeGrafter"/>
</dbReference>
<dbReference type="OrthoDB" id="10071381at2759"/>
<dbReference type="AlphaFoldDB" id="A0A397J0I8"/>
<feature type="region of interest" description="Disordered" evidence="4">
    <location>
        <begin position="450"/>
        <end position="469"/>
    </location>
</feature>
<protein>
    <recommendedName>
        <fullName evidence="9">Rad21/Rec8-like protein N-terminal domain-containing protein</fullName>
    </recommendedName>
</protein>
<dbReference type="EMBL" id="PQFF01000149">
    <property type="protein sequence ID" value="RHZ78613.1"/>
    <property type="molecule type" value="Genomic_DNA"/>
</dbReference>
<feature type="compositionally biased region" description="Basic and acidic residues" evidence="4">
    <location>
        <begin position="454"/>
        <end position="463"/>
    </location>
</feature>
<name>A0A397J0I8_9GLOM</name>
<evidence type="ECO:0000313" key="7">
    <source>
        <dbReference type="EMBL" id="RHZ78613.1"/>
    </source>
</evidence>
<comment type="caution">
    <text evidence="7">The sequence shown here is derived from an EMBL/GenBank/DDBJ whole genome shotgun (WGS) entry which is preliminary data.</text>
</comment>
<dbReference type="GO" id="GO:0007064">
    <property type="term" value="P:mitotic sister chromatid cohesion"/>
    <property type="evidence" value="ECO:0007669"/>
    <property type="project" value="TreeGrafter"/>
</dbReference>
<organism evidence="7 8">
    <name type="scientific">Diversispora epigaea</name>
    <dbReference type="NCBI Taxonomy" id="1348612"/>
    <lineage>
        <taxon>Eukaryota</taxon>
        <taxon>Fungi</taxon>
        <taxon>Fungi incertae sedis</taxon>
        <taxon>Mucoromycota</taxon>
        <taxon>Glomeromycotina</taxon>
        <taxon>Glomeromycetes</taxon>
        <taxon>Diversisporales</taxon>
        <taxon>Diversisporaceae</taxon>
        <taxon>Diversispora</taxon>
    </lineage>
</organism>
<accession>A0A397J0I8</accession>
<keyword evidence="3" id="KW-0539">Nucleus</keyword>
<evidence type="ECO:0000256" key="3">
    <source>
        <dbReference type="ARBA" id="ARBA00023242"/>
    </source>
</evidence>
<feature type="domain" description="Rad21/Rec8-like protein C-terminal eukaryotic" evidence="5">
    <location>
        <begin position="672"/>
        <end position="721"/>
    </location>
</feature>
<dbReference type="InterPro" id="IPR036390">
    <property type="entry name" value="WH_DNA-bd_sf"/>
</dbReference>
<dbReference type="SUPFAM" id="SSF46785">
    <property type="entry name" value="Winged helix' DNA-binding domain"/>
    <property type="match status" value="1"/>
</dbReference>
<keyword evidence="8" id="KW-1185">Reference proteome</keyword>
<dbReference type="InterPro" id="IPR023093">
    <property type="entry name" value="ScpA-like_C"/>
</dbReference>
<gene>
    <name evidence="7" type="ORF">Glove_158g52</name>
</gene>
<evidence type="ECO:0000256" key="1">
    <source>
        <dbReference type="ARBA" id="ARBA00004123"/>
    </source>
</evidence>
<evidence type="ECO:0000313" key="8">
    <source>
        <dbReference type="Proteomes" id="UP000266861"/>
    </source>
</evidence>
<dbReference type="CDD" id="cd21788">
    <property type="entry name" value="Rad21_Rec8_M_SpRad21p-like"/>
    <property type="match status" value="1"/>
</dbReference>
<sequence>MFYSEAILSKKGPLARVWLAAHWERKLSKTQFLQTNIQSSVGAILKQDQQPMALRLSGQLLLGVVRIYSRKAKYLLEDCTEALNKIKLAFRQGEVDIPEDQRIANFESITLPDNITEFDILLPDSSQKQWDDVVPVNTTSSNISRPQDITIRDNFDNSLNLNIGEDLLGEAFDTEDGRGLELDLEDDLDPKMIGLDGKSDSHAGDEGSLDIEMVRDAQRDISLTMDDIIGGNKNNMEDDPLMMLDDGGPDLDLLEETLDEQMVNNNNNIELLDNDIQMLDHNDNIQVTEVTEENQERRIEIESGLSPKNLDTNINIDMDVDPTELILNETRVQEEMLPDTQRLTPMSPLSPEHHEDLFRNQEIDQPITQTRRKRKLMLDELTELPNRHIANQIKDTSDITMEPTYLPSSRKLLRIGEIRKMGASYYFDLEVPHNILPEFQHLFARKRQRFTPPPEEHEQERIEAGPSRSVHLENHFEIVNDDNLNGLDIIETNDNLTADKADSTQNIERNEEVNQENISDKADKGQSPKNPDADKEKEGGEKIIQDDIPVHEQEQIIQTTPEERTSEYYIDIDNNLDNNFDNNNFDNNNFDNNFDTMSHHESGDAEAITPVDYEDSPSPQGITIFDQEQEDQQQNTETTFSKNTIKAMKLLRSKCREEINEHITESDIPKSRVVSYDQVVGTAKRQDAVKLFFELLVLNTKDVIHVQQKQPYGDIQILCKDKLFDLLEDVPS</sequence>
<dbReference type="GO" id="GO:1990414">
    <property type="term" value="P:replication-born double-strand break repair via sister chromatid exchange"/>
    <property type="evidence" value="ECO:0007669"/>
    <property type="project" value="TreeGrafter"/>
</dbReference>
<dbReference type="STRING" id="1348612.A0A397J0I8"/>
<evidence type="ECO:0000256" key="4">
    <source>
        <dbReference type="SAM" id="MobiDB-lite"/>
    </source>
</evidence>
<dbReference type="InterPro" id="IPR039781">
    <property type="entry name" value="Rad21/Rec8-like"/>
</dbReference>
<dbReference type="PANTHER" id="PTHR12585:SF69">
    <property type="entry name" value="FI11703P"/>
    <property type="match status" value="1"/>
</dbReference>
<feature type="region of interest" description="Disordered" evidence="4">
    <location>
        <begin position="500"/>
        <end position="545"/>
    </location>
</feature>
<dbReference type="GO" id="GO:0005634">
    <property type="term" value="C:nucleus"/>
    <property type="evidence" value="ECO:0007669"/>
    <property type="project" value="UniProtKB-SubCell"/>
</dbReference>
<dbReference type="PANTHER" id="PTHR12585">
    <property type="entry name" value="SCC1 / RAD21 FAMILY MEMBER"/>
    <property type="match status" value="1"/>
</dbReference>
<dbReference type="Gene3D" id="1.10.10.580">
    <property type="entry name" value="Structural maintenance of chromosome 1. Chain E"/>
    <property type="match status" value="1"/>
</dbReference>
<reference evidence="7 8" key="1">
    <citation type="submission" date="2018-08" db="EMBL/GenBank/DDBJ databases">
        <title>Genome and evolution of the arbuscular mycorrhizal fungus Diversispora epigaea (formerly Glomus versiforme) and its bacterial endosymbionts.</title>
        <authorList>
            <person name="Sun X."/>
            <person name="Fei Z."/>
            <person name="Harrison M."/>
        </authorList>
    </citation>
    <scope>NUCLEOTIDE SEQUENCE [LARGE SCALE GENOMIC DNA]</scope>
    <source>
        <strain evidence="7 8">IT104</strain>
    </source>
</reference>
<feature type="domain" description="Rad21/Rec8-like protein N-terminal" evidence="6">
    <location>
        <begin position="1"/>
        <end position="102"/>
    </location>
</feature>
<evidence type="ECO:0008006" key="9">
    <source>
        <dbReference type="Google" id="ProtNLM"/>
    </source>
</evidence>
<dbReference type="Pfam" id="PF04825">
    <property type="entry name" value="Rad21_Rec8_N"/>
    <property type="match status" value="1"/>
</dbReference>
<dbReference type="GO" id="GO:0003682">
    <property type="term" value="F:chromatin binding"/>
    <property type="evidence" value="ECO:0007669"/>
    <property type="project" value="TreeGrafter"/>
</dbReference>
<comment type="subcellular location">
    <subcellularLocation>
        <location evidence="1">Nucleus</location>
    </subcellularLocation>
</comment>
<dbReference type="InterPro" id="IPR006910">
    <property type="entry name" value="Rad21_Rec8_N"/>
</dbReference>
<comment type="similarity">
    <text evidence="2">Belongs to the rad21 family.</text>
</comment>
<dbReference type="Proteomes" id="UP000266861">
    <property type="component" value="Unassembled WGS sequence"/>
</dbReference>
<evidence type="ECO:0000259" key="6">
    <source>
        <dbReference type="Pfam" id="PF04825"/>
    </source>
</evidence>
<evidence type="ECO:0000256" key="2">
    <source>
        <dbReference type="ARBA" id="ARBA00009870"/>
    </source>
</evidence>
<proteinExistence type="inferred from homology"/>
<evidence type="ECO:0000259" key="5">
    <source>
        <dbReference type="Pfam" id="PF04824"/>
    </source>
</evidence>
<dbReference type="Pfam" id="PF04824">
    <property type="entry name" value="Rad21_Rec8"/>
    <property type="match status" value="1"/>
</dbReference>
<dbReference type="InterPro" id="IPR006909">
    <property type="entry name" value="Rad21/Rec8_C_eu"/>
</dbReference>